<dbReference type="Pfam" id="PF02540">
    <property type="entry name" value="NAD_synthase"/>
    <property type="match status" value="1"/>
</dbReference>
<evidence type="ECO:0000256" key="1">
    <source>
        <dbReference type="PIRSR" id="PIRSR006661-1"/>
    </source>
</evidence>
<dbReference type="AlphaFoldDB" id="A0A2M7K823"/>
<accession>A0A2M7K823</accession>
<evidence type="ECO:0000313" key="4">
    <source>
        <dbReference type="EMBL" id="PIY32522.1"/>
    </source>
</evidence>
<evidence type="ECO:0000313" key="6">
    <source>
        <dbReference type="Proteomes" id="UP000231493"/>
    </source>
</evidence>
<dbReference type="EMBL" id="PFIP01000090">
    <property type="protein sequence ID" value="PIX34250.1"/>
    <property type="molecule type" value="Genomic_DNA"/>
</dbReference>
<organism evidence="3 6">
    <name type="scientific">Candidatus Infernicultor aquiphilus</name>
    <dbReference type="NCBI Taxonomy" id="1805029"/>
    <lineage>
        <taxon>Bacteria</taxon>
        <taxon>Pseudomonadati</taxon>
        <taxon>Atribacterota</taxon>
        <taxon>Candidatus Phoenicimicrobiia</taxon>
        <taxon>Candidatus Pheonicimicrobiales</taxon>
        <taxon>Candidatus Phoenicimicrobiaceae</taxon>
        <taxon>Candidatus Infernicultor</taxon>
    </lineage>
</organism>
<protein>
    <submittedName>
        <fullName evidence="3">TIGR00268 family protein</fullName>
    </submittedName>
</protein>
<sequence length="267" mass="30515">MDITMKEKLEHLKEIIKEKDSLMIAFSGGVDSSLVAKIAYEVLAKKALAVTLTSDTFSKRELESAKIIAKEIGITHEIIESSELGNDEFIKNPENRCYYCKKEEAIVLKKIANEIRIKYIADGVNLSDFDEHRPGIKALDEENIIHPLVEARIKKSDIKAMAKFLGLSNYNLPSTTCLSSRIPYGEAITIEKLKRIEEAESFILFLGFRQVRVRCHKDVARIEVEKEEIEKAINFRKEIVRRLKEVGFKYITLDLEGYRSGSMDEIL</sequence>
<dbReference type="NCBIfam" id="TIGR00268">
    <property type="entry name" value="ATP-dependent sacrificial sulfur transferase LarE"/>
    <property type="match status" value="1"/>
</dbReference>
<evidence type="ECO:0000313" key="5">
    <source>
        <dbReference type="Proteomes" id="UP000230646"/>
    </source>
</evidence>
<dbReference type="CDD" id="cd01990">
    <property type="entry name" value="LarE-like"/>
    <property type="match status" value="1"/>
</dbReference>
<dbReference type="SUPFAM" id="SSF52402">
    <property type="entry name" value="Adenine nucleotide alpha hydrolases-like"/>
    <property type="match status" value="1"/>
</dbReference>
<dbReference type="Proteomes" id="UP000230646">
    <property type="component" value="Unassembled WGS sequence"/>
</dbReference>
<feature type="active site" description="Nucleophile and sulfur donor" evidence="1">
    <location>
        <position position="177"/>
    </location>
</feature>
<dbReference type="InterPro" id="IPR005232">
    <property type="entry name" value="LarE"/>
</dbReference>
<dbReference type="PANTHER" id="PTHR43169:SF2">
    <property type="entry name" value="NAD_GMP SYNTHASE DOMAIN-CONTAINING PROTEIN"/>
    <property type="match status" value="1"/>
</dbReference>
<dbReference type="InterPro" id="IPR052188">
    <property type="entry name" value="Ni-pincer_cofactor_biosynth"/>
</dbReference>
<proteinExistence type="predicted"/>
<feature type="domain" description="NAD/GMP synthase" evidence="2">
    <location>
        <begin position="11"/>
        <end position="80"/>
    </location>
</feature>
<comment type="caution">
    <text evidence="3">The sequence shown here is derived from an EMBL/GenBank/DDBJ whole genome shotgun (WGS) entry which is preliminary data.</text>
</comment>
<dbReference type="GO" id="GO:0006163">
    <property type="term" value="P:purine nucleotide metabolic process"/>
    <property type="evidence" value="ECO:0007669"/>
    <property type="project" value="UniProtKB-ARBA"/>
</dbReference>
<dbReference type="Proteomes" id="UP000231493">
    <property type="component" value="Unassembled WGS sequence"/>
</dbReference>
<reference evidence="3" key="1">
    <citation type="submission" date="2017-09" db="EMBL/GenBank/DDBJ databases">
        <title>Depth-based differentiation of microbial function through sediment-hosted aquifers and enrichment of novel symbionts in the deep terrestrial subsurface.</title>
        <authorList>
            <person name="Probst A.J."/>
            <person name="Ladd B."/>
            <person name="Jarett J.K."/>
            <person name="Geller-Mcgrath D.E."/>
            <person name="Sieber C.M.K."/>
            <person name="Emerson J.B."/>
            <person name="Anantharaman K."/>
            <person name="Thomas B.C."/>
            <person name="Malmstrom R."/>
            <person name="Stieglmeier M."/>
            <person name="Klingl A."/>
            <person name="Woyke T."/>
            <person name="Ryan C.M."/>
            <person name="Banfield J.F."/>
        </authorList>
    </citation>
    <scope>NUCLEOTIDE SEQUENCE</scope>
    <source>
        <strain evidence="3">CG_4_8_14_3_um_filter_34_18</strain>
    </source>
</reference>
<reference evidence="5 6" key="2">
    <citation type="submission" date="2017-09" db="EMBL/GenBank/DDBJ databases">
        <title>Depth-based differentiation of microbial function through sediment-hosted aquifers and enrichment of novel symbionts in the deep terrestrial subsurface.</title>
        <authorList>
            <person name="Probst A.J."/>
            <person name="Ladd B."/>
            <person name="Jarett J.K."/>
            <person name="Geller-Mcgrath D.E."/>
            <person name="Sieber C.M."/>
            <person name="Emerson J.B."/>
            <person name="Anantharaman K."/>
            <person name="Thomas B.C."/>
            <person name="Malmstrom R."/>
            <person name="Stieglmeier M."/>
            <person name="Klingl A."/>
            <person name="Woyke T."/>
            <person name="Ryan C.M."/>
            <person name="Banfield J.F."/>
        </authorList>
    </citation>
    <scope>NUCLEOTIDE SEQUENCE [LARGE SCALE GENOMIC DNA]</scope>
    <source>
        <strain evidence="4">CG_4_10_14_3_um_filter_34_13</strain>
    </source>
</reference>
<gene>
    <name evidence="4" type="ORF">COZ07_05405</name>
    <name evidence="3" type="ORF">COZ58_04590</name>
</gene>
<dbReference type="PIRSF" id="PIRSF006661">
    <property type="entry name" value="PP-lp_UCP006661"/>
    <property type="match status" value="1"/>
</dbReference>
<dbReference type="InterPro" id="IPR014729">
    <property type="entry name" value="Rossmann-like_a/b/a_fold"/>
</dbReference>
<dbReference type="PANTHER" id="PTHR43169">
    <property type="entry name" value="EXSB FAMILY PROTEIN"/>
    <property type="match status" value="1"/>
</dbReference>
<name>A0A2M7K823_9BACT</name>
<dbReference type="InterPro" id="IPR022310">
    <property type="entry name" value="NAD/GMP_synthase"/>
</dbReference>
<evidence type="ECO:0000259" key="2">
    <source>
        <dbReference type="Pfam" id="PF02540"/>
    </source>
</evidence>
<dbReference type="Gene3D" id="3.40.50.620">
    <property type="entry name" value="HUPs"/>
    <property type="match status" value="1"/>
</dbReference>
<dbReference type="EMBL" id="PFKO01000208">
    <property type="protein sequence ID" value="PIY32522.1"/>
    <property type="molecule type" value="Genomic_DNA"/>
</dbReference>
<accession>A0A2M7PQA2</accession>
<dbReference type="GO" id="GO:0016783">
    <property type="term" value="F:sulfurtransferase activity"/>
    <property type="evidence" value="ECO:0007669"/>
    <property type="project" value="InterPro"/>
</dbReference>
<evidence type="ECO:0000313" key="3">
    <source>
        <dbReference type="EMBL" id="PIX34250.1"/>
    </source>
</evidence>